<dbReference type="EMBL" id="KV895398">
    <property type="protein sequence ID" value="OON17411.1"/>
    <property type="molecule type" value="Genomic_DNA"/>
</dbReference>
<reference evidence="6 7" key="1">
    <citation type="submission" date="2015-03" db="EMBL/GenBank/DDBJ databases">
        <title>Draft genome of the nematode, Opisthorchis viverrini.</title>
        <authorList>
            <person name="Mitreva M."/>
        </authorList>
    </citation>
    <scope>NUCLEOTIDE SEQUENCE [LARGE SCALE GENOMIC DNA]</scope>
    <source>
        <strain evidence="6">Khon Kaen</strain>
    </source>
</reference>
<keyword evidence="1" id="KW-0436">Ligase</keyword>
<feature type="chain" id="PRO_5012074527" description="Carbamoyl phosphate synthase preATP-grasp domain-containing protein" evidence="4">
    <location>
        <begin position="21"/>
        <end position="142"/>
    </location>
</feature>
<evidence type="ECO:0000313" key="6">
    <source>
        <dbReference type="EMBL" id="OON17411.1"/>
    </source>
</evidence>
<sequence length="142" mass="14869">MSLFSLGPIFLLPVTPDCVARIIEAERPDGILIGFGGQTGLTCGLALASPALNNKTDETITAPDDNDAPNLSILEQYDCRILGTPAATIEITENRQMFADAMHSIGEKVAPAAAATTVPASFHSCALSVIGLNIQSSSQERL</sequence>
<keyword evidence="7" id="KW-1185">Reference proteome</keyword>
<evidence type="ECO:0000313" key="7">
    <source>
        <dbReference type="Proteomes" id="UP000243686"/>
    </source>
</evidence>
<keyword evidence="4" id="KW-0732">Signal</keyword>
<accession>A0A1S8WSQ7</accession>
<dbReference type="GO" id="GO:0005737">
    <property type="term" value="C:cytoplasm"/>
    <property type="evidence" value="ECO:0007669"/>
    <property type="project" value="TreeGrafter"/>
</dbReference>
<evidence type="ECO:0000256" key="4">
    <source>
        <dbReference type="SAM" id="SignalP"/>
    </source>
</evidence>
<name>A0A1S8WSQ7_OPIVI</name>
<dbReference type="InterPro" id="IPR016185">
    <property type="entry name" value="PreATP-grasp_dom_sf"/>
</dbReference>
<evidence type="ECO:0000256" key="1">
    <source>
        <dbReference type="ARBA" id="ARBA00022598"/>
    </source>
</evidence>
<dbReference type="SUPFAM" id="SSF52440">
    <property type="entry name" value="PreATP-grasp domain"/>
    <property type="match status" value="1"/>
</dbReference>
<keyword evidence="2" id="KW-0547">Nucleotide-binding</keyword>
<dbReference type="InterPro" id="IPR058047">
    <property type="entry name" value="CPSase_preATP-grasp"/>
</dbReference>
<keyword evidence="3" id="KW-0067">ATP-binding</keyword>
<gene>
    <name evidence="6" type="ORF">X801_06753</name>
</gene>
<feature type="domain" description="Carbamoyl phosphate synthase preATP-grasp" evidence="5">
    <location>
        <begin position="9"/>
        <end position="53"/>
    </location>
</feature>
<dbReference type="Proteomes" id="UP000243686">
    <property type="component" value="Unassembled WGS sequence"/>
</dbReference>
<evidence type="ECO:0000256" key="2">
    <source>
        <dbReference type="ARBA" id="ARBA00022741"/>
    </source>
</evidence>
<dbReference type="Pfam" id="PF25596">
    <property type="entry name" value="CPSase_L_D1"/>
    <property type="match status" value="1"/>
</dbReference>
<evidence type="ECO:0000259" key="5">
    <source>
        <dbReference type="Pfam" id="PF25596"/>
    </source>
</evidence>
<dbReference type="PANTHER" id="PTHR11405">
    <property type="entry name" value="CARBAMOYLTRANSFERASE FAMILY MEMBER"/>
    <property type="match status" value="1"/>
</dbReference>
<evidence type="ECO:0000256" key="3">
    <source>
        <dbReference type="ARBA" id="ARBA00022840"/>
    </source>
</evidence>
<dbReference type="GO" id="GO:0005524">
    <property type="term" value="F:ATP binding"/>
    <property type="evidence" value="ECO:0007669"/>
    <property type="project" value="UniProtKB-KW"/>
</dbReference>
<proteinExistence type="predicted"/>
<dbReference type="Gene3D" id="3.40.50.20">
    <property type="match status" value="1"/>
</dbReference>
<feature type="signal peptide" evidence="4">
    <location>
        <begin position="1"/>
        <end position="20"/>
    </location>
</feature>
<protein>
    <recommendedName>
        <fullName evidence="5">Carbamoyl phosphate synthase preATP-grasp domain-containing protein</fullName>
    </recommendedName>
</protein>
<organism evidence="6 7">
    <name type="scientific">Opisthorchis viverrini</name>
    <name type="common">Southeast Asian liver fluke</name>
    <dbReference type="NCBI Taxonomy" id="6198"/>
    <lineage>
        <taxon>Eukaryota</taxon>
        <taxon>Metazoa</taxon>
        <taxon>Spiralia</taxon>
        <taxon>Lophotrochozoa</taxon>
        <taxon>Platyhelminthes</taxon>
        <taxon>Trematoda</taxon>
        <taxon>Digenea</taxon>
        <taxon>Opisthorchiida</taxon>
        <taxon>Opisthorchiata</taxon>
        <taxon>Opisthorchiidae</taxon>
        <taxon>Opisthorchis</taxon>
    </lineage>
</organism>
<dbReference type="AlphaFoldDB" id="A0A1S8WSQ7"/>
<dbReference type="GO" id="GO:0006541">
    <property type="term" value="P:glutamine metabolic process"/>
    <property type="evidence" value="ECO:0007669"/>
    <property type="project" value="TreeGrafter"/>
</dbReference>
<dbReference type="PANTHER" id="PTHR11405:SF53">
    <property type="entry name" value="CARBAMOYL-PHOSPHATE SYNTHASE [AMMONIA], MITOCHONDRIAL"/>
    <property type="match status" value="1"/>
</dbReference>
<dbReference type="GO" id="GO:0004088">
    <property type="term" value="F:carbamoyl-phosphate synthase (glutamine-hydrolyzing) activity"/>
    <property type="evidence" value="ECO:0007669"/>
    <property type="project" value="TreeGrafter"/>
</dbReference>